<dbReference type="InterPro" id="IPR001711">
    <property type="entry name" value="PLipase_C_Pinositol-sp_Y"/>
</dbReference>
<dbReference type="Gene3D" id="3.90.215.10">
    <property type="entry name" value="Gamma Fibrinogen, chain A, domain 1"/>
    <property type="match status" value="1"/>
</dbReference>
<dbReference type="InterPro" id="IPR036056">
    <property type="entry name" value="Fibrinogen-like_C"/>
</dbReference>
<name>A0A0M3HVN6_ASCLU</name>
<dbReference type="SUPFAM" id="SSF56496">
    <property type="entry name" value="Fibrinogen C-terminal domain-like"/>
    <property type="match status" value="1"/>
</dbReference>
<dbReference type="PANTHER" id="PTHR19143:SF327">
    <property type="entry name" value="FI21813P1-RELATED"/>
    <property type="match status" value="1"/>
</dbReference>
<sequence>MREYNNRDVKSNEAELDPCIAAEVRMKKGLFSPRIRRSLLAAFVITILIILLSVLLFLLLSRSREESRPTIAAAPAIADYDQFEPVVQTSTSPRTTSAITTQSSAQRSQHAAVVESQSESDDRPEMSWPKESASEEDTQSSYTEKLFTISAAPVVFPWLSDGTTTSTPIPTQSLTDGSANKTDGRHTSSLQLEDRTVATEAATPAVTPSTELVTPQKVLEPVVSQNDSSSPRDCKTLLEEGKRTSGVYRLWLPKVGSFDAFCDMTTNGGGWTVVQRREDASVYFSNRTWHEYEEGFGHLSTSFWLGLRKIHALVAKERGRSLILRIELNGDFCNDGDRCSQMPDGFWWGEWEFKASLLFNVYRRDARAYVSDASHNYMLTISPAIAGNLTERTNMDKFFYMNNGKPFTAIDKDNDRLSGNCAQFRDFGGWWHNDCGYVALNGRYGDTSSKMRNAFFFYSRGSRPTVSYYIKPKFTKMMLRSRS</sequence>
<feature type="compositionally biased region" description="Basic and acidic residues" evidence="1">
    <location>
        <begin position="182"/>
        <end position="191"/>
    </location>
</feature>
<accession>A0A0M3HVN6</accession>
<protein>
    <submittedName>
        <fullName evidence="6">Fibrinogen C-terminal domain-containing protein</fullName>
    </submittedName>
</protein>
<dbReference type="Pfam" id="PF00147">
    <property type="entry name" value="Fibrinogen_C"/>
    <property type="match status" value="1"/>
</dbReference>
<organism evidence="5 6">
    <name type="scientific">Ascaris lumbricoides</name>
    <name type="common">Giant roundworm</name>
    <dbReference type="NCBI Taxonomy" id="6252"/>
    <lineage>
        <taxon>Eukaryota</taxon>
        <taxon>Metazoa</taxon>
        <taxon>Ecdysozoa</taxon>
        <taxon>Nematoda</taxon>
        <taxon>Chromadorea</taxon>
        <taxon>Rhabditida</taxon>
        <taxon>Spirurina</taxon>
        <taxon>Ascaridomorpha</taxon>
        <taxon>Ascaridoidea</taxon>
        <taxon>Ascarididae</taxon>
        <taxon>Ascaris</taxon>
    </lineage>
</organism>
<feature type="domain" description="PI-PLC Y-box" evidence="3">
    <location>
        <begin position="431"/>
        <end position="476"/>
    </location>
</feature>
<dbReference type="GO" id="GO:0006629">
    <property type="term" value="P:lipid metabolic process"/>
    <property type="evidence" value="ECO:0007669"/>
    <property type="project" value="InterPro"/>
</dbReference>
<feature type="transmembrane region" description="Helical" evidence="2">
    <location>
        <begin position="38"/>
        <end position="60"/>
    </location>
</feature>
<dbReference type="PROSITE" id="PS51406">
    <property type="entry name" value="FIBRINOGEN_C_2"/>
    <property type="match status" value="1"/>
</dbReference>
<evidence type="ECO:0000259" key="3">
    <source>
        <dbReference type="PROSITE" id="PS50008"/>
    </source>
</evidence>
<dbReference type="GO" id="GO:0004435">
    <property type="term" value="F:phosphatidylinositol-4,5-bisphosphate phospholipase C activity"/>
    <property type="evidence" value="ECO:0007669"/>
    <property type="project" value="InterPro"/>
</dbReference>
<dbReference type="NCBIfam" id="NF040941">
    <property type="entry name" value="GGGWT_bact"/>
    <property type="match status" value="1"/>
</dbReference>
<feature type="domain" description="Fibrinogen C-terminal" evidence="4">
    <location>
        <begin position="225"/>
        <end position="483"/>
    </location>
</feature>
<feature type="region of interest" description="Disordered" evidence="1">
    <location>
        <begin position="88"/>
        <end position="142"/>
    </location>
</feature>
<proteinExistence type="predicted"/>
<dbReference type="InterPro" id="IPR014716">
    <property type="entry name" value="Fibrinogen_a/b/g_C_1"/>
</dbReference>
<evidence type="ECO:0000313" key="5">
    <source>
        <dbReference type="Proteomes" id="UP000036681"/>
    </source>
</evidence>
<keyword evidence="5" id="KW-1185">Reference proteome</keyword>
<keyword evidence="2" id="KW-0472">Membrane</keyword>
<evidence type="ECO:0000313" key="6">
    <source>
        <dbReference type="WBParaSite" id="ALUE_0000705301-mRNA-1"/>
    </source>
</evidence>
<dbReference type="InterPro" id="IPR002181">
    <property type="entry name" value="Fibrinogen_a/b/g_C_dom"/>
</dbReference>
<dbReference type="AlphaFoldDB" id="A0A0M3HVN6"/>
<reference evidence="6" key="1">
    <citation type="submission" date="2017-02" db="UniProtKB">
        <authorList>
            <consortium name="WormBaseParasite"/>
        </authorList>
    </citation>
    <scope>IDENTIFICATION</scope>
</reference>
<dbReference type="GO" id="GO:0005615">
    <property type="term" value="C:extracellular space"/>
    <property type="evidence" value="ECO:0007669"/>
    <property type="project" value="TreeGrafter"/>
</dbReference>
<feature type="compositionally biased region" description="Polar residues" evidence="1">
    <location>
        <begin position="164"/>
        <end position="181"/>
    </location>
</feature>
<feature type="compositionally biased region" description="Low complexity" evidence="1">
    <location>
        <begin position="94"/>
        <end position="109"/>
    </location>
</feature>
<evidence type="ECO:0000256" key="1">
    <source>
        <dbReference type="SAM" id="MobiDB-lite"/>
    </source>
</evidence>
<dbReference type="SMART" id="SM00186">
    <property type="entry name" value="FBG"/>
    <property type="match status" value="1"/>
</dbReference>
<keyword evidence="2" id="KW-1133">Transmembrane helix</keyword>
<keyword evidence="2" id="KW-0812">Transmembrane</keyword>
<evidence type="ECO:0000259" key="4">
    <source>
        <dbReference type="PROSITE" id="PS51406"/>
    </source>
</evidence>
<dbReference type="WBParaSite" id="ALUE_0000705301-mRNA-1">
    <property type="protein sequence ID" value="ALUE_0000705301-mRNA-1"/>
    <property type="gene ID" value="ALUE_0000705301"/>
</dbReference>
<dbReference type="PANTHER" id="PTHR19143">
    <property type="entry name" value="FIBRINOGEN/TENASCIN/ANGIOPOEITIN"/>
    <property type="match status" value="1"/>
</dbReference>
<dbReference type="InterPro" id="IPR050373">
    <property type="entry name" value="Fibrinogen_C-term_domain"/>
</dbReference>
<dbReference type="PROSITE" id="PS50008">
    <property type="entry name" value="PIPLC_Y_DOMAIN"/>
    <property type="match status" value="1"/>
</dbReference>
<evidence type="ECO:0000256" key="2">
    <source>
        <dbReference type="SAM" id="Phobius"/>
    </source>
</evidence>
<dbReference type="GO" id="GO:0035556">
    <property type="term" value="P:intracellular signal transduction"/>
    <property type="evidence" value="ECO:0007669"/>
    <property type="project" value="InterPro"/>
</dbReference>
<dbReference type="Proteomes" id="UP000036681">
    <property type="component" value="Unplaced"/>
</dbReference>
<feature type="region of interest" description="Disordered" evidence="1">
    <location>
        <begin position="164"/>
        <end position="191"/>
    </location>
</feature>